<name>A0A9P3LK86_9APHY</name>
<protein>
    <recommendedName>
        <fullName evidence="1">DUF6533 domain-containing protein</fullName>
    </recommendedName>
</protein>
<dbReference type="AlphaFoldDB" id="A0A9P3LK86"/>
<dbReference type="OrthoDB" id="2745134at2759"/>
<dbReference type="Pfam" id="PF20151">
    <property type="entry name" value="DUF6533"/>
    <property type="match status" value="1"/>
</dbReference>
<dbReference type="InterPro" id="IPR045340">
    <property type="entry name" value="DUF6533"/>
</dbReference>
<accession>A0A9P3LK86</accession>
<gene>
    <name evidence="2" type="ORF">PsYK624_145040</name>
</gene>
<sequence length="134" mass="15011">MTDQIDPGLVSALNEFALGNRIGLSMTVLPLFEYVITIDLEVATVWRRKFTVPSLLLITTRWNMVLGALLFFWPTPSVKLYHYDRSGSGFPFDRLRSDGSILRTSGVCHLGTKLFPVLRGACSQPRACGDESFR</sequence>
<reference evidence="2 3" key="1">
    <citation type="submission" date="2021-08" db="EMBL/GenBank/DDBJ databases">
        <title>Draft Genome Sequence of Phanerochaete sordida strain YK-624.</title>
        <authorList>
            <person name="Mori T."/>
            <person name="Dohra H."/>
            <person name="Suzuki T."/>
            <person name="Kawagishi H."/>
            <person name="Hirai H."/>
        </authorList>
    </citation>
    <scope>NUCLEOTIDE SEQUENCE [LARGE SCALE GENOMIC DNA]</scope>
    <source>
        <strain evidence="2 3">YK-624</strain>
    </source>
</reference>
<dbReference type="EMBL" id="BPQB01000085">
    <property type="protein sequence ID" value="GJE98278.1"/>
    <property type="molecule type" value="Genomic_DNA"/>
</dbReference>
<evidence type="ECO:0000313" key="2">
    <source>
        <dbReference type="EMBL" id="GJE98278.1"/>
    </source>
</evidence>
<feature type="domain" description="DUF6533" evidence="1">
    <location>
        <begin position="24"/>
        <end position="65"/>
    </location>
</feature>
<evidence type="ECO:0000313" key="3">
    <source>
        <dbReference type="Proteomes" id="UP000703269"/>
    </source>
</evidence>
<keyword evidence="3" id="KW-1185">Reference proteome</keyword>
<dbReference type="Proteomes" id="UP000703269">
    <property type="component" value="Unassembled WGS sequence"/>
</dbReference>
<comment type="caution">
    <text evidence="2">The sequence shown here is derived from an EMBL/GenBank/DDBJ whole genome shotgun (WGS) entry which is preliminary data.</text>
</comment>
<organism evidence="2 3">
    <name type="scientific">Phanerochaete sordida</name>
    <dbReference type="NCBI Taxonomy" id="48140"/>
    <lineage>
        <taxon>Eukaryota</taxon>
        <taxon>Fungi</taxon>
        <taxon>Dikarya</taxon>
        <taxon>Basidiomycota</taxon>
        <taxon>Agaricomycotina</taxon>
        <taxon>Agaricomycetes</taxon>
        <taxon>Polyporales</taxon>
        <taxon>Phanerochaetaceae</taxon>
        <taxon>Phanerochaete</taxon>
    </lineage>
</organism>
<proteinExistence type="predicted"/>
<evidence type="ECO:0000259" key="1">
    <source>
        <dbReference type="Pfam" id="PF20151"/>
    </source>
</evidence>